<gene>
    <name evidence="1" type="ORF">PVAP13_1KG090500</name>
</gene>
<dbReference type="Proteomes" id="UP000823388">
    <property type="component" value="Chromosome 1K"/>
</dbReference>
<dbReference type="PANTHER" id="PTHR33168">
    <property type="entry name" value="STRESS INDUCED PROTEIN-RELATED"/>
    <property type="match status" value="1"/>
</dbReference>
<accession>A0A8T0XGT4</accession>
<organism evidence="1 2">
    <name type="scientific">Panicum virgatum</name>
    <name type="common">Blackwell switchgrass</name>
    <dbReference type="NCBI Taxonomy" id="38727"/>
    <lineage>
        <taxon>Eukaryota</taxon>
        <taxon>Viridiplantae</taxon>
        <taxon>Streptophyta</taxon>
        <taxon>Embryophyta</taxon>
        <taxon>Tracheophyta</taxon>
        <taxon>Spermatophyta</taxon>
        <taxon>Magnoliopsida</taxon>
        <taxon>Liliopsida</taxon>
        <taxon>Poales</taxon>
        <taxon>Poaceae</taxon>
        <taxon>PACMAD clade</taxon>
        <taxon>Panicoideae</taxon>
        <taxon>Panicodae</taxon>
        <taxon>Paniceae</taxon>
        <taxon>Panicinae</taxon>
        <taxon>Panicum</taxon>
        <taxon>Panicum sect. Hiantes</taxon>
    </lineage>
</organism>
<sequence length="108" mass="11309">MEAPPSPTSSSSLSALRDRLRATMCCCFGGGGGGGLGGRMRWRGRAGVGEFRYDPLSYALNFDEGDLLDADADDDDLYEAHAGRGGDGMLYQSFSSRLPAPAAAIEVA</sequence>
<proteinExistence type="predicted"/>
<protein>
    <submittedName>
        <fullName evidence="1">Uncharacterized protein</fullName>
    </submittedName>
</protein>
<evidence type="ECO:0000313" key="2">
    <source>
        <dbReference type="Proteomes" id="UP000823388"/>
    </source>
</evidence>
<dbReference type="EMBL" id="CM029037">
    <property type="protein sequence ID" value="KAG2656503.1"/>
    <property type="molecule type" value="Genomic_DNA"/>
</dbReference>
<comment type="caution">
    <text evidence="1">The sequence shown here is derived from an EMBL/GenBank/DDBJ whole genome shotgun (WGS) entry which is preliminary data.</text>
</comment>
<dbReference type="OrthoDB" id="657187at2759"/>
<reference evidence="1" key="1">
    <citation type="submission" date="2020-05" db="EMBL/GenBank/DDBJ databases">
        <title>WGS assembly of Panicum virgatum.</title>
        <authorList>
            <person name="Lovell J.T."/>
            <person name="Jenkins J."/>
            <person name="Shu S."/>
            <person name="Juenger T.E."/>
            <person name="Schmutz J."/>
        </authorList>
    </citation>
    <scope>NUCLEOTIDE SEQUENCE</scope>
    <source>
        <strain evidence="1">AP13</strain>
    </source>
</reference>
<name>A0A8T0XGT4_PANVG</name>
<keyword evidence="2" id="KW-1185">Reference proteome</keyword>
<dbReference type="AlphaFoldDB" id="A0A8T0XGT4"/>
<evidence type="ECO:0000313" key="1">
    <source>
        <dbReference type="EMBL" id="KAG2656503.1"/>
    </source>
</evidence>